<dbReference type="EMBL" id="JAKROA010000001">
    <property type="protein sequence ID" value="KAL5112334.1"/>
    <property type="molecule type" value="Genomic_DNA"/>
</dbReference>
<proteinExistence type="predicted"/>
<accession>A0ABR4QRQ1</accession>
<organism evidence="1 2">
    <name type="scientific">Taenia crassiceps</name>
    <dbReference type="NCBI Taxonomy" id="6207"/>
    <lineage>
        <taxon>Eukaryota</taxon>
        <taxon>Metazoa</taxon>
        <taxon>Spiralia</taxon>
        <taxon>Lophotrochozoa</taxon>
        <taxon>Platyhelminthes</taxon>
        <taxon>Cestoda</taxon>
        <taxon>Eucestoda</taxon>
        <taxon>Cyclophyllidea</taxon>
        <taxon>Taeniidae</taxon>
        <taxon>Taenia</taxon>
    </lineage>
</organism>
<comment type="caution">
    <text evidence="1">The sequence shown here is derived from an EMBL/GenBank/DDBJ whole genome shotgun (WGS) entry which is preliminary data.</text>
</comment>
<evidence type="ECO:0000313" key="1">
    <source>
        <dbReference type="EMBL" id="KAL5112334.1"/>
    </source>
</evidence>
<gene>
    <name evidence="1" type="ORF">TcWFU_006512</name>
</gene>
<sequence length="107" mass="11763">MNSTLSRRIILQGSLVEAILSAFLSPQKSGAECKTSVMDWRRCPPLPRSPLHLAADLLQCGSSPSSVSTSELQRLTLALLQHLNEVWYAVAGSPIQNWWKMLDSVDG</sequence>
<protein>
    <submittedName>
        <fullName evidence="1">Uncharacterized protein</fullName>
    </submittedName>
</protein>
<evidence type="ECO:0000313" key="2">
    <source>
        <dbReference type="Proteomes" id="UP001651158"/>
    </source>
</evidence>
<reference evidence="1 2" key="1">
    <citation type="journal article" date="2022" name="Front. Cell. Infect. Microbiol.">
        <title>The Genomes of Two Strains of Taenia crassiceps the Animal Model for the Study of Human Cysticercosis.</title>
        <authorList>
            <person name="Bobes R.J."/>
            <person name="Estrada K."/>
            <person name="Rios-Valencia D.G."/>
            <person name="Calderon-Gallegos A."/>
            <person name="de la Torre P."/>
            <person name="Carrero J.C."/>
            <person name="Sanchez-Flores A."/>
            <person name="Laclette J.P."/>
        </authorList>
    </citation>
    <scope>NUCLEOTIDE SEQUENCE [LARGE SCALE GENOMIC DNA]</scope>
    <source>
        <strain evidence="1">WFUcys</strain>
    </source>
</reference>
<dbReference type="Proteomes" id="UP001651158">
    <property type="component" value="Unassembled WGS sequence"/>
</dbReference>
<keyword evidence="2" id="KW-1185">Reference proteome</keyword>
<name>A0ABR4QRQ1_9CEST</name>